<evidence type="ECO:0000313" key="1">
    <source>
        <dbReference type="EMBL" id="EFM82468.1"/>
    </source>
</evidence>
<sequence length="94" mass="10967">MNIQKALIELTIDESVTCKQLADFYDTFHTDKEFTDAVDFLSRSIHVDMAQIKEELRNSEDKGSLGVLEYIQKHYSSAMLSMNLLPQEKRRFIH</sequence>
<protein>
    <submittedName>
        <fullName evidence="1">Uncharacterized protein</fullName>
    </submittedName>
</protein>
<comment type="caution">
    <text evidence="1">The sequence shown here is derived from an EMBL/GenBank/DDBJ whole genome shotgun (WGS) entry which is preliminary data.</text>
</comment>
<reference evidence="2" key="1">
    <citation type="submission" date="2010-07" db="EMBL/GenBank/DDBJ databases">
        <authorList>
            <person name="Weinstock G."/>
            <person name="Sodergren E."/>
            <person name="Clifton S."/>
            <person name="Fulton L."/>
            <person name="Fulton B."/>
            <person name="Courtney L."/>
            <person name="Fronick C."/>
            <person name="Harrison M."/>
            <person name="Strong C."/>
            <person name="Farmer C."/>
            <person name="Delahaunty K."/>
            <person name="Markovic C."/>
            <person name="Hall O."/>
            <person name="Minx P."/>
            <person name="Tomlinson C."/>
            <person name="Mitreva M."/>
            <person name="Hou S."/>
            <person name="Chen J."/>
            <person name="Wollam A."/>
            <person name="Pepin K.H."/>
            <person name="Johnson M."/>
            <person name="Bhonagiri V."/>
            <person name="Zhang X."/>
            <person name="Suruliraj S."/>
            <person name="Warren W."/>
            <person name="Chinwalla A."/>
            <person name="Mardis E.R."/>
            <person name="Wilson R.K."/>
        </authorList>
    </citation>
    <scope>NUCLEOTIDE SEQUENCE [LARGE SCALE GENOMIC DNA]</scope>
    <source>
        <strain evidence="2">TX4248</strain>
    </source>
</reference>
<dbReference type="AlphaFoldDB" id="A0A125W5G0"/>
<organism evidence="1 2">
    <name type="scientific">Enterococcus faecalis TX4248</name>
    <dbReference type="NCBI Taxonomy" id="749495"/>
    <lineage>
        <taxon>Bacteria</taxon>
        <taxon>Bacillati</taxon>
        <taxon>Bacillota</taxon>
        <taxon>Bacilli</taxon>
        <taxon>Lactobacillales</taxon>
        <taxon>Enterococcaceae</taxon>
        <taxon>Enterococcus</taxon>
    </lineage>
</organism>
<gene>
    <name evidence="1" type="ORF">HMPREF9498_01883</name>
</gene>
<dbReference type="Proteomes" id="UP000004846">
    <property type="component" value="Unassembled WGS sequence"/>
</dbReference>
<proteinExistence type="predicted"/>
<dbReference type="RefSeq" id="WP_002402280.1">
    <property type="nucleotide sequence ID" value="NZ_GL454461.1"/>
</dbReference>
<evidence type="ECO:0000313" key="2">
    <source>
        <dbReference type="Proteomes" id="UP000004846"/>
    </source>
</evidence>
<dbReference type="HOGENOM" id="CLU_2381671_0_0_9"/>
<accession>A0A125W5G0</accession>
<dbReference type="EMBL" id="AEBR01000063">
    <property type="protein sequence ID" value="EFM82468.1"/>
    <property type="molecule type" value="Genomic_DNA"/>
</dbReference>
<name>A0A125W5G0_ENTFL</name>